<sequence length="101" mass="11662">MRYQMLYTLFLNKIVSLPTTKMVQPRFYNTLNLIAFKSLMVMVTSTSFLSQTCSSFSNCISISNTNNNRMKLWKCSNSNITCTLVLLKISFCLGYKFLNIE</sequence>
<proteinExistence type="predicted"/>
<evidence type="ECO:0000313" key="2">
    <source>
        <dbReference type="Proteomes" id="UP000217199"/>
    </source>
</evidence>
<dbReference type="EMBL" id="CM008263">
    <property type="protein sequence ID" value="TQF64853.1"/>
    <property type="molecule type" value="Genomic_DNA"/>
</dbReference>
<protein>
    <submittedName>
        <fullName evidence="1">Uncharacterized protein</fullName>
    </submittedName>
</protein>
<organism evidence="1 2">
    <name type="scientific">Pyrrhoderma noxium</name>
    <dbReference type="NCBI Taxonomy" id="2282107"/>
    <lineage>
        <taxon>Eukaryota</taxon>
        <taxon>Fungi</taxon>
        <taxon>Dikarya</taxon>
        <taxon>Basidiomycota</taxon>
        <taxon>Agaricomycotina</taxon>
        <taxon>Agaricomycetes</taxon>
        <taxon>Hymenochaetales</taxon>
        <taxon>Hymenochaetaceae</taxon>
        <taxon>Pyrrhoderma</taxon>
    </lineage>
</organism>
<dbReference type="InParanoid" id="A0A541AXR3"/>
<dbReference type="EMBL" id="NBII01000013">
    <property type="protein sequence ID" value="TQF64853.1"/>
    <property type="molecule type" value="Genomic_DNA"/>
</dbReference>
<geneLocation type="mitochondrion" evidence="1"/>
<accession>A0A541AXR3</accession>
<dbReference type="Proteomes" id="UP000217199">
    <property type="component" value="Mitochondrion MT"/>
</dbReference>
<keyword evidence="1" id="KW-0496">Mitochondrion</keyword>
<keyword evidence="2" id="KW-1185">Reference proteome</keyword>
<reference evidence="1 2" key="1">
    <citation type="journal article" date="2017" name="bioRxiv">
        <title>The Genomic Landscape Of Tree Rot In Phellinus noxius And Its Hymenochaetales Members.</title>
        <authorList>
            <person name="Chung C.-L."/>
            <person name="Lee J.T."/>
            <person name="Akiba M."/>
            <person name="Lee H.-H."/>
            <person name="Kuo T.-H."/>
            <person name="Liu D."/>
            <person name="Ke H.-M."/>
            <person name="Yokoi T."/>
            <person name="Roa M.B."/>
            <person name="Lu M.J."/>
            <person name="Chang Y.-Y."/>
            <person name="Ann P.-J."/>
            <person name="Tsai J.-N."/>
            <person name="Chen C.-Y."/>
            <person name="Tzean S.-S."/>
            <person name="Ota Y."/>
            <person name="Hattori T."/>
            <person name="Sahashi N."/>
            <person name="Liou R.-F."/>
            <person name="Kikuchi T."/>
            <person name="Tsai I.J."/>
        </authorList>
    </citation>
    <scope>NUCLEOTIDE SEQUENCE [LARGE SCALE GENOMIC DNA]</scope>
    <source>
        <strain evidence="1 2">FFPRI411160</strain>
    </source>
</reference>
<evidence type="ECO:0000313" key="1">
    <source>
        <dbReference type="EMBL" id="TQF64853.1"/>
    </source>
</evidence>
<name>A0A541AXR3_9AGAM</name>
<dbReference type="AlphaFoldDB" id="A0A541AXR3"/>
<comment type="caution">
    <text evidence="1">The sequence shown here is derived from an EMBL/GenBank/DDBJ whole genome shotgun (WGS) entry which is preliminary data.</text>
</comment>
<gene>
    <name evidence="1" type="ORF">PNOK_m000122</name>
</gene>